<accession>A0A6V7HCL1</accession>
<evidence type="ECO:0000313" key="2">
    <source>
        <dbReference type="Proteomes" id="UP000752696"/>
    </source>
</evidence>
<sequence length="58" mass="6786">SLVPILASYRSAIVHVMHTSFSTVRYYNLTDIQFRSEEFTWVNRNERGDPTSDLSDMM</sequence>
<proteinExistence type="predicted"/>
<dbReference type="EMBL" id="CAJDYZ010010570">
    <property type="protein sequence ID" value="CAD1478176.1"/>
    <property type="molecule type" value="Genomic_DNA"/>
</dbReference>
<organism evidence="1 2">
    <name type="scientific">Heterotrigona itama</name>
    <dbReference type="NCBI Taxonomy" id="395501"/>
    <lineage>
        <taxon>Eukaryota</taxon>
        <taxon>Metazoa</taxon>
        <taxon>Ecdysozoa</taxon>
        <taxon>Arthropoda</taxon>
        <taxon>Hexapoda</taxon>
        <taxon>Insecta</taxon>
        <taxon>Pterygota</taxon>
        <taxon>Neoptera</taxon>
        <taxon>Endopterygota</taxon>
        <taxon>Hymenoptera</taxon>
        <taxon>Apocrita</taxon>
        <taxon>Aculeata</taxon>
        <taxon>Apoidea</taxon>
        <taxon>Anthophila</taxon>
        <taxon>Apidae</taxon>
        <taxon>Heterotrigona</taxon>
    </lineage>
</organism>
<dbReference type="AlphaFoldDB" id="A0A6V7HCL1"/>
<comment type="caution">
    <text evidence="1">The sequence shown here is derived from an EMBL/GenBank/DDBJ whole genome shotgun (WGS) entry which is preliminary data.</text>
</comment>
<evidence type="ECO:0000313" key="1">
    <source>
        <dbReference type="EMBL" id="CAD1478176.1"/>
    </source>
</evidence>
<feature type="non-terminal residue" evidence="1">
    <location>
        <position position="1"/>
    </location>
</feature>
<gene>
    <name evidence="1" type="ORF">MHI_LOCUS782196</name>
</gene>
<keyword evidence="2" id="KW-1185">Reference proteome</keyword>
<dbReference type="Proteomes" id="UP000752696">
    <property type="component" value="Unassembled WGS sequence"/>
</dbReference>
<reference evidence="1" key="1">
    <citation type="submission" date="2020-07" db="EMBL/GenBank/DDBJ databases">
        <authorList>
            <person name="Nazaruddin N."/>
        </authorList>
    </citation>
    <scope>NUCLEOTIDE SEQUENCE</scope>
</reference>
<name>A0A6V7HCL1_9HYME</name>
<protein>
    <submittedName>
        <fullName evidence="1">Uncharacterized protein</fullName>
    </submittedName>
</protein>